<dbReference type="AlphaFoldDB" id="A0A840S6G1"/>
<dbReference type="Gene3D" id="3.30.470.20">
    <property type="entry name" value="ATP-grasp fold, B domain"/>
    <property type="match status" value="1"/>
</dbReference>
<evidence type="ECO:0000256" key="2">
    <source>
        <dbReference type="ARBA" id="ARBA00022741"/>
    </source>
</evidence>
<evidence type="ECO:0000256" key="1">
    <source>
        <dbReference type="ARBA" id="ARBA00022598"/>
    </source>
</evidence>
<proteinExistence type="predicted"/>
<keyword evidence="3 4" id="KW-0067">ATP-binding</keyword>
<dbReference type="InterPro" id="IPR040570">
    <property type="entry name" value="LAL_C2"/>
</dbReference>
<evidence type="ECO:0000313" key="8">
    <source>
        <dbReference type="Proteomes" id="UP000578697"/>
    </source>
</evidence>
<evidence type="ECO:0000256" key="4">
    <source>
        <dbReference type="PROSITE-ProRule" id="PRU00409"/>
    </source>
</evidence>
<reference evidence="7 9" key="1">
    <citation type="submission" date="2018-08" db="EMBL/GenBank/DDBJ databases">
        <title>The first complete genome of Treponema rectale (CHPAT), a commensal spirochete of the bovine rectum.</title>
        <authorList>
            <person name="Staton G.J."/>
            <person name="Clegg S.R."/>
            <person name="Carter S.D."/>
            <person name="Radford A.D."/>
            <person name="Darby A."/>
            <person name="Hall N."/>
            <person name="Birtles R.J."/>
            <person name="Evans N.J."/>
        </authorList>
    </citation>
    <scope>NUCLEOTIDE SEQUENCE [LARGE SCALE GENOMIC DNA]</scope>
    <source>
        <strain evidence="7 9">CHPA</strain>
    </source>
</reference>
<dbReference type="Proteomes" id="UP000593591">
    <property type="component" value="Chromosome"/>
</dbReference>
<evidence type="ECO:0000313" key="7">
    <source>
        <dbReference type="EMBL" id="QOS40161.1"/>
    </source>
</evidence>
<dbReference type="InterPro" id="IPR011761">
    <property type="entry name" value="ATP-grasp"/>
</dbReference>
<dbReference type="EMBL" id="JACHFR010000001">
    <property type="protein sequence ID" value="MBB5218129.1"/>
    <property type="molecule type" value="Genomic_DNA"/>
</dbReference>
<evidence type="ECO:0000256" key="3">
    <source>
        <dbReference type="ARBA" id="ARBA00022840"/>
    </source>
</evidence>
<organism evidence="6 8">
    <name type="scientific">Treponema rectale</name>
    <dbReference type="NCBI Taxonomy" id="744512"/>
    <lineage>
        <taxon>Bacteria</taxon>
        <taxon>Pseudomonadati</taxon>
        <taxon>Spirochaetota</taxon>
        <taxon>Spirochaetia</taxon>
        <taxon>Spirochaetales</taxon>
        <taxon>Treponemataceae</taxon>
        <taxon>Treponema</taxon>
    </lineage>
</organism>
<dbReference type="SUPFAM" id="SSF52440">
    <property type="entry name" value="PreATP-grasp domain"/>
    <property type="match status" value="1"/>
</dbReference>
<dbReference type="GO" id="GO:0016874">
    <property type="term" value="F:ligase activity"/>
    <property type="evidence" value="ECO:0007669"/>
    <property type="project" value="UniProtKB-KW"/>
</dbReference>
<feature type="domain" description="ATP-grasp" evidence="5">
    <location>
        <begin position="112"/>
        <end position="309"/>
    </location>
</feature>
<dbReference type="Gene3D" id="3.30.1490.20">
    <property type="entry name" value="ATP-grasp fold, A domain"/>
    <property type="match status" value="1"/>
</dbReference>
<dbReference type="GO" id="GO:0005524">
    <property type="term" value="F:ATP binding"/>
    <property type="evidence" value="ECO:0007669"/>
    <property type="project" value="UniProtKB-UniRule"/>
</dbReference>
<dbReference type="PANTHER" id="PTHR43585">
    <property type="entry name" value="FUMIPYRROLE BIOSYNTHESIS PROTEIN C"/>
    <property type="match status" value="1"/>
</dbReference>
<reference evidence="6 8" key="2">
    <citation type="submission" date="2020-08" db="EMBL/GenBank/DDBJ databases">
        <title>Genomic Encyclopedia of Type Strains, Phase IV (KMG-IV): sequencing the most valuable type-strain genomes for metagenomic binning, comparative biology and taxonomic classification.</title>
        <authorList>
            <person name="Goeker M."/>
        </authorList>
    </citation>
    <scope>NUCLEOTIDE SEQUENCE [LARGE SCALE GENOMIC DNA]</scope>
    <source>
        <strain evidence="6 8">DSM 103679</strain>
    </source>
</reference>
<dbReference type="InterPro" id="IPR013815">
    <property type="entry name" value="ATP_grasp_subdomain_1"/>
</dbReference>
<dbReference type="SUPFAM" id="SSF56059">
    <property type="entry name" value="Glutathione synthetase ATP-binding domain-like"/>
    <property type="match status" value="1"/>
</dbReference>
<sequence>MNQDNGYILVLGAGLMQLPAIEAVKELGYKALVIDADPSAVCVHAADRFENIDLKDREKIAELALSLGSSLKAVFTAGTDFSASVAYAAEKCSLPGHSYEACLNASNKVRMRKCFETAGVPSPSFMQITRGSIAQFLSEGKLEEMTFPKVIKPSDNMGARGCRLIRSKKEFLPAVEDAVRNSRTASSILEDYMEGPEFSIDALVYDGTFTITGFADRHIFFSPYFIELGHTMPSAVAEEKKTELIKTFARAVKALGLTRGAAKADIKFTSSGPMIGEVAARLSGGYMSGWTYPYSSGLNLTKEALKLSLGLNPDELEKRRVPVNGITDGDFKIYEVPSEKVSAERAWISIPGTISTVNQVNKIESLPFVKNVFFRNHEGDHVDFPRNNVSKCGNAISVSADYSLAVKAAEYAVSNMVLRLLPDCQETEIFLNGYERPDEEGFPYSAFSLSDTQKLTLEHFSESNPKLRSSSLGSVFESEVSSDILNLKDFNHRTVSETLRIFGLFSDPEMEFDTADFCKALIRGGIQGILYLADCKVSNRLK</sequence>
<dbReference type="Pfam" id="PF13535">
    <property type="entry name" value="ATP-grasp_4"/>
    <property type="match status" value="1"/>
</dbReference>
<dbReference type="Pfam" id="PF18603">
    <property type="entry name" value="LAL_C2"/>
    <property type="match status" value="1"/>
</dbReference>
<dbReference type="Gene3D" id="3.40.50.20">
    <property type="match status" value="1"/>
</dbReference>
<dbReference type="GO" id="GO:0046872">
    <property type="term" value="F:metal ion binding"/>
    <property type="evidence" value="ECO:0007669"/>
    <property type="project" value="InterPro"/>
</dbReference>
<protein>
    <submittedName>
        <fullName evidence="7">ATP-grasp domain-containing protein</fullName>
    </submittedName>
    <submittedName>
        <fullName evidence="6">Biotin carboxylase</fullName>
    </submittedName>
</protein>
<dbReference type="RefSeq" id="WP_184651559.1">
    <property type="nucleotide sequence ID" value="NZ_JACHFR010000001.1"/>
</dbReference>
<gene>
    <name evidence="7" type="ORF">DYE49_06720</name>
    <name evidence="6" type="ORF">HNP77_000473</name>
</gene>
<keyword evidence="2 4" id="KW-0547">Nucleotide-binding</keyword>
<dbReference type="InterPro" id="IPR016185">
    <property type="entry name" value="PreATP-grasp_dom_sf"/>
</dbReference>
<dbReference type="KEGG" id="trc:DYE49_06720"/>
<evidence type="ECO:0000313" key="9">
    <source>
        <dbReference type="Proteomes" id="UP000593591"/>
    </source>
</evidence>
<name>A0A840S6G1_9SPIR</name>
<evidence type="ECO:0000259" key="5">
    <source>
        <dbReference type="PROSITE" id="PS50975"/>
    </source>
</evidence>
<dbReference type="PANTHER" id="PTHR43585:SF2">
    <property type="entry name" value="ATP-GRASP ENZYME FSQD"/>
    <property type="match status" value="1"/>
</dbReference>
<keyword evidence="8" id="KW-1185">Reference proteome</keyword>
<dbReference type="InterPro" id="IPR052032">
    <property type="entry name" value="ATP-dep_AA_Ligase"/>
</dbReference>
<dbReference type="Proteomes" id="UP000578697">
    <property type="component" value="Unassembled WGS sequence"/>
</dbReference>
<accession>A0A840S6G1</accession>
<evidence type="ECO:0000313" key="6">
    <source>
        <dbReference type="EMBL" id="MBB5218129.1"/>
    </source>
</evidence>
<dbReference type="EMBL" id="CP031517">
    <property type="protein sequence ID" value="QOS40161.1"/>
    <property type="molecule type" value="Genomic_DNA"/>
</dbReference>
<keyword evidence="1" id="KW-0436">Ligase</keyword>
<dbReference type="PROSITE" id="PS50975">
    <property type="entry name" value="ATP_GRASP"/>
    <property type="match status" value="1"/>
</dbReference>